<reference evidence="9 10" key="1">
    <citation type="submission" date="2021-01" db="EMBL/GenBank/DDBJ databases">
        <title>Genomic Encyclopedia of Type Strains, Phase IV (KMG-IV): sequencing the most valuable type-strain genomes for metagenomic binning, comparative biology and taxonomic classification.</title>
        <authorList>
            <person name="Goeker M."/>
        </authorList>
    </citation>
    <scope>NUCLEOTIDE SEQUENCE [LARGE SCALE GENOMIC DNA]</scope>
    <source>
        <strain evidence="9 10">DSM 24436</strain>
    </source>
</reference>
<comment type="subunit">
    <text evidence="7">Homodimer.</text>
</comment>
<evidence type="ECO:0000256" key="7">
    <source>
        <dbReference type="HAMAP-Rule" id="MF_01405"/>
    </source>
</evidence>
<dbReference type="EMBL" id="JAFBDT010000016">
    <property type="protein sequence ID" value="MBM7562321.1"/>
    <property type="molecule type" value="Genomic_DNA"/>
</dbReference>
<feature type="binding site" evidence="7">
    <location>
        <position position="72"/>
    </location>
    <ligand>
        <name>substrate</name>
    </ligand>
</feature>
<comment type="similarity">
    <text evidence="1 7 8">Belongs to the HAM1 NTPase family.</text>
</comment>
<feature type="binding site" evidence="7">
    <location>
        <begin position="182"/>
        <end position="183"/>
    </location>
    <ligand>
        <name>substrate</name>
    </ligand>
</feature>
<dbReference type="Gene3D" id="3.90.950.10">
    <property type="match status" value="1"/>
</dbReference>
<dbReference type="PANTHER" id="PTHR11067:SF9">
    <property type="entry name" value="INOSINE TRIPHOSPHATE PYROPHOSPHATASE"/>
    <property type="match status" value="1"/>
</dbReference>
<evidence type="ECO:0000313" key="10">
    <source>
        <dbReference type="Proteomes" id="UP000767854"/>
    </source>
</evidence>
<name>A0ABS2MSE5_9FIRM</name>
<evidence type="ECO:0000256" key="3">
    <source>
        <dbReference type="ARBA" id="ARBA00022741"/>
    </source>
</evidence>
<dbReference type="NCBIfam" id="TIGR00042">
    <property type="entry name" value="RdgB/HAM1 family non-canonical purine NTP pyrophosphatase"/>
    <property type="match status" value="1"/>
</dbReference>
<feature type="active site" description="Proton acceptor" evidence="7">
    <location>
        <position position="71"/>
    </location>
</feature>
<comment type="caution">
    <text evidence="9">The sequence shown here is derived from an EMBL/GenBank/DDBJ whole genome shotgun (WGS) entry which is preliminary data.</text>
</comment>
<feature type="binding site" evidence="7">
    <location>
        <position position="177"/>
    </location>
    <ligand>
        <name>substrate</name>
    </ligand>
</feature>
<evidence type="ECO:0000256" key="8">
    <source>
        <dbReference type="RuleBase" id="RU003781"/>
    </source>
</evidence>
<feature type="binding site" evidence="7">
    <location>
        <begin position="154"/>
        <end position="157"/>
    </location>
    <ligand>
        <name>substrate</name>
    </ligand>
</feature>
<evidence type="ECO:0000256" key="4">
    <source>
        <dbReference type="ARBA" id="ARBA00022801"/>
    </source>
</evidence>
<dbReference type="NCBIfam" id="NF011397">
    <property type="entry name" value="PRK14822.1"/>
    <property type="match status" value="1"/>
</dbReference>
<feature type="binding site" evidence="7">
    <location>
        <position position="42"/>
    </location>
    <ligand>
        <name>Mg(2+)</name>
        <dbReference type="ChEBI" id="CHEBI:18420"/>
    </ligand>
</feature>
<keyword evidence="5 7" id="KW-0460">Magnesium</keyword>
<sequence length="204" mass="22778">MQEIILASSNRHKLKEIQAILADFGYRLVTMKEAGLGDLEIEETGKTFEENALIKAQAIFDRTGKITLADDSGLEVDALGGEPGVYSARYAGEPSNDENNKQKLLVELDHVQDSERTARFVSVIAMLFPDGHRIVTRGEVEGIIGRKQIGTNGFGYDPLFVVPNLNKTFAELDATEKNRMSHRANALKKLKTELRTYHENCRNQ</sequence>
<evidence type="ECO:0000256" key="5">
    <source>
        <dbReference type="ARBA" id="ARBA00022842"/>
    </source>
</evidence>
<keyword evidence="4 7" id="KW-0378">Hydrolase</keyword>
<comment type="cofactor">
    <cofactor evidence="7">
        <name>Mg(2+)</name>
        <dbReference type="ChEBI" id="CHEBI:18420"/>
    </cofactor>
    <text evidence="7">Binds 1 Mg(2+) ion per subunit.</text>
</comment>
<feature type="binding site" evidence="7">
    <location>
        <position position="71"/>
    </location>
    <ligand>
        <name>Mg(2+)</name>
        <dbReference type="ChEBI" id="CHEBI:18420"/>
    </ligand>
</feature>
<dbReference type="PANTHER" id="PTHR11067">
    <property type="entry name" value="INOSINE TRIPHOSPHATE PYROPHOSPHATASE/HAM1 PROTEIN"/>
    <property type="match status" value="1"/>
</dbReference>
<dbReference type="InterPro" id="IPR029001">
    <property type="entry name" value="ITPase-like_fam"/>
</dbReference>
<keyword evidence="10" id="KW-1185">Reference proteome</keyword>
<evidence type="ECO:0000256" key="2">
    <source>
        <dbReference type="ARBA" id="ARBA00022723"/>
    </source>
</evidence>
<keyword evidence="2 7" id="KW-0479">Metal-binding</keyword>
<protein>
    <recommendedName>
        <fullName evidence="7">dITP/XTP pyrophosphatase</fullName>
        <ecNumber evidence="7">3.6.1.66</ecNumber>
    </recommendedName>
    <alternativeName>
        <fullName evidence="7">Non-canonical purine NTP pyrophosphatase</fullName>
    </alternativeName>
    <alternativeName>
        <fullName evidence="7">Non-standard purine NTP pyrophosphatase</fullName>
    </alternativeName>
    <alternativeName>
        <fullName evidence="7">Nucleoside-triphosphate diphosphatase</fullName>
    </alternativeName>
    <alternativeName>
        <fullName evidence="7">Nucleoside-triphosphate pyrophosphatase</fullName>
        <shortName evidence="7">NTPase</shortName>
    </alternativeName>
</protein>
<dbReference type="GO" id="GO:0036220">
    <property type="term" value="F:ITP diphosphatase activity"/>
    <property type="evidence" value="ECO:0007669"/>
    <property type="project" value="UniProtKB-EC"/>
</dbReference>
<proteinExistence type="inferred from homology"/>
<keyword evidence="6 7" id="KW-0546">Nucleotide metabolism</keyword>
<evidence type="ECO:0000256" key="6">
    <source>
        <dbReference type="ARBA" id="ARBA00023080"/>
    </source>
</evidence>
<comment type="catalytic activity">
    <reaction evidence="7">
        <text>dITP + H2O = dIMP + diphosphate + H(+)</text>
        <dbReference type="Rhea" id="RHEA:28342"/>
        <dbReference type="ChEBI" id="CHEBI:15377"/>
        <dbReference type="ChEBI" id="CHEBI:15378"/>
        <dbReference type="ChEBI" id="CHEBI:33019"/>
        <dbReference type="ChEBI" id="CHEBI:61194"/>
        <dbReference type="ChEBI" id="CHEBI:61382"/>
        <dbReference type="EC" id="3.6.1.66"/>
    </reaction>
</comment>
<dbReference type="CDD" id="cd00515">
    <property type="entry name" value="HAM1"/>
    <property type="match status" value="1"/>
</dbReference>
<dbReference type="InterPro" id="IPR020922">
    <property type="entry name" value="dITP/XTP_pyrophosphatase"/>
</dbReference>
<evidence type="ECO:0000313" key="9">
    <source>
        <dbReference type="EMBL" id="MBM7562321.1"/>
    </source>
</evidence>
<feature type="binding site" evidence="7">
    <location>
        <begin position="8"/>
        <end position="13"/>
    </location>
    <ligand>
        <name>substrate</name>
    </ligand>
</feature>
<comment type="catalytic activity">
    <reaction evidence="7">
        <text>XTP + H2O = XMP + diphosphate + H(+)</text>
        <dbReference type="Rhea" id="RHEA:28610"/>
        <dbReference type="ChEBI" id="CHEBI:15377"/>
        <dbReference type="ChEBI" id="CHEBI:15378"/>
        <dbReference type="ChEBI" id="CHEBI:33019"/>
        <dbReference type="ChEBI" id="CHEBI:57464"/>
        <dbReference type="ChEBI" id="CHEBI:61314"/>
        <dbReference type="EC" id="3.6.1.66"/>
    </reaction>
</comment>
<comment type="catalytic activity">
    <reaction evidence="7">
        <text>ITP + H2O = IMP + diphosphate + H(+)</text>
        <dbReference type="Rhea" id="RHEA:29399"/>
        <dbReference type="ChEBI" id="CHEBI:15377"/>
        <dbReference type="ChEBI" id="CHEBI:15378"/>
        <dbReference type="ChEBI" id="CHEBI:33019"/>
        <dbReference type="ChEBI" id="CHEBI:58053"/>
        <dbReference type="ChEBI" id="CHEBI:61402"/>
        <dbReference type="EC" id="3.6.1.66"/>
    </reaction>
</comment>
<dbReference type="InterPro" id="IPR002637">
    <property type="entry name" value="RdgB/HAM1"/>
</dbReference>
<keyword evidence="3 7" id="KW-0547">Nucleotide-binding</keyword>
<comment type="function">
    <text evidence="7">Pyrophosphatase that catalyzes the hydrolysis of nucleoside triphosphates to their monophosphate derivatives, with a high preference for the non-canonical purine nucleotides XTP (xanthosine triphosphate), dITP (deoxyinosine triphosphate) and ITP. Seems to function as a house-cleaning enzyme that removes non-canonical purine nucleotides from the nucleotide pool, thus preventing their incorporation into DNA/RNA and avoiding chromosomal lesions.</text>
</comment>
<dbReference type="SUPFAM" id="SSF52972">
    <property type="entry name" value="ITPase-like"/>
    <property type="match status" value="1"/>
</dbReference>
<evidence type="ECO:0000256" key="1">
    <source>
        <dbReference type="ARBA" id="ARBA00008023"/>
    </source>
</evidence>
<organism evidence="9 10">
    <name type="scientific">Fusibacter tunisiensis</name>
    <dbReference type="NCBI Taxonomy" id="1008308"/>
    <lineage>
        <taxon>Bacteria</taxon>
        <taxon>Bacillati</taxon>
        <taxon>Bacillota</taxon>
        <taxon>Clostridia</taxon>
        <taxon>Eubacteriales</taxon>
        <taxon>Eubacteriales Family XII. Incertae Sedis</taxon>
        <taxon>Fusibacter</taxon>
    </lineage>
</organism>
<dbReference type="HAMAP" id="MF_01405">
    <property type="entry name" value="Non_canon_purine_NTPase"/>
    <property type="match status" value="1"/>
</dbReference>
<gene>
    <name evidence="9" type="ORF">JOC49_001865</name>
</gene>
<accession>A0ABS2MSE5</accession>
<dbReference type="EC" id="3.6.1.66" evidence="7"/>
<dbReference type="Proteomes" id="UP000767854">
    <property type="component" value="Unassembled WGS sequence"/>
</dbReference>
<dbReference type="Pfam" id="PF01725">
    <property type="entry name" value="Ham1p_like"/>
    <property type="match status" value="1"/>
</dbReference>
<dbReference type="RefSeq" id="WP_204664625.1">
    <property type="nucleotide sequence ID" value="NZ_JAFBDT010000016.1"/>
</dbReference>